<dbReference type="EMBL" id="LR134201">
    <property type="protein sequence ID" value="VEB96210.1"/>
    <property type="molecule type" value="Genomic_DNA"/>
</dbReference>
<evidence type="ECO:0000313" key="2">
    <source>
        <dbReference type="Proteomes" id="UP000274122"/>
    </source>
</evidence>
<accession>A0A3S4IGM5</accession>
<dbReference type="Pfam" id="PF09612">
    <property type="entry name" value="HtrL_YibB"/>
    <property type="match status" value="1"/>
</dbReference>
<name>A0A3S4IGM5_9ENTR</name>
<keyword evidence="2" id="KW-1185">Reference proteome</keyword>
<protein>
    <submittedName>
        <fullName evidence="1">Protein YibB</fullName>
    </submittedName>
</protein>
<proteinExistence type="predicted"/>
<gene>
    <name evidence="1" type="ORF">NCTC11466_01362</name>
</gene>
<dbReference type="NCBIfam" id="TIGR02192">
    <property type="entry name" value="HtrL_YibB"/>
    <property type="match status" value="1"/>
</dbReference>
<dbReference type="NCBIfam" id="NF008462">
    <property type="entry name" value="PRK11346.1"/>
    <property type="match status" value="1"/>
</dbReference>
<dbReference type="InterPro" id="IPR011735">
    <property type="entry name" value="WlaTC/HtrL_glycosyltransf"/>
</dbReference>
<dbReference type="Proteomes" id="UP000274122">
    <property type="component" value="Chromosome"/>
</dbReference>
<sequence>MTTSVMDAMNSSITIVTAFFDIGRGQWTADKGFSPHLERTTDRYLNYFANLAKLDNNMVVFTSSDLKPKVEALRGNRPTTVITIDVNKKFAHIKKRIARIQQDESFRSRLETRQLINPEYWSPEYVLVCNLKAFFVKKAIDLGLVKDDLVAWVDFGYCRTPETTNGLQRWSWPFDKNKMHFFTIKKGLKAKSVNSVFDYMIGNHVFVIGGALVGAKEKWQEFYTLMCRCQKLTLDNNIVDDDQGIFLMCYHFRPDLIKLNYLGKSRWFDLFKRFEKKSFKETVYRLKFLIK</sequence>
<dbReference type="AlphaFoldDB" id="A0A3S4IGM5"/>
<dbReference type="KEGG" id="clap:NCTC11466_01362"/>
<reference evidence="1 2" key="1">
    <citation type="submission" date="2018-12" db="EMBL/GenBank/DDBJ databases">
        <authorList>
            <consortium name="Pathogen Informatics"/>
        </authorList>
    </citation>
    <scope>NUCLEOTIDE SEQUENCE [LARGE SCALE GENOMIC DNA]</scope>
    <source>
        <strain evidence="1 2">NCTC11466</strain>
    </source>
</reference>
<evidence type="ECO:0000313" key="1">
    <source>
        <dbReference type="EMBL" id="VEB96210.1"/>
    </source>
</evidence>
<organism evidence="1 2">
    <name type="scientific">Cedecea lapagei</name>
    <dbReference type="NCBI Taxonomy" id="158823"/>
    <lineage>
        <taxon>Bacteria</taxon>
        <taxon>Pseudomonadati</taxon>
        <taxon>Pseudomonadota</taxon>
        <taxon>Gammaproteobacteria</taxon>
        <taxon>Enterobacterales</taxon>
        <taxon>Enterobacteriaceae</taxon>
        <taxon>Cedecea</taxon>
    </lineage>
</organism>